<accession>A0ABN9V0J3</accession>
<evidence type="ECO:0000256" key="1">
    <source>
        <dbReference type="SAM" id="MobiDB-lite"/>
    </source>
</evidence>
<feature type="non-terminal residue" evidence="2">
    <location>
        <position position="1"/>
    </location>
</feature>
<feature type="non-terminal residue" evidence="2">
    <location>
        <position position="1256"/>
    </location>
</feature>
<feature type="compositionally biased region" description="Polar residues" evidence="1">
    <location>
        <begin position="658"/>
        <end position="669"/>
    </location>
</feature>
<name>A0ABN9V0J3_9DINO</name>
<sequence length="1256" mass="132933">AAFARRSGGMGAQRTSGDPVNAGDPEGGGCGDGQKQQQDEVAEKFVILSLGLALPCQSTWGILLEFALARGAREGELPAEEDEDWLAESPGRGPSPEQGDGQALVPLELAPAQAQPGAPVAPAAGGVGEAPLQGSLASLALAMVEGRYLDGGVVALATATSLADRLGIETMGLPIDGLVDARFPRQASYLRAMPGNPPKAPRDAAGARADADQLRGVDHPFAGADGVGEGPPAPSADARGDGGGADLGAATDADAVELLSDACPCIFNSAAWCLLQVRTEMVALKVYRALSRMGAVASHLVHRANWNWPMPLLYSLKGASAACASGETRSCVLGACAENCCKFYAGRLDSPEAANELKGALAMADVGAADAERVRSVNQRGARFRVWTRVETVEEVSTSFTSCPAGDFDVGAGPCPADLQRRPAQKRRRRACDPRRGYNGLQHMWRALVHVNGAGCNLLSAWSRCVTREGNRQAMVDLRGGARARSAWPAKCARLPVRPKSSQAAQDSSAFSVVDRAAAPVGDIGAQVDTSTGAVLRCRRRALSVASGADRILGDVGGGSAPQRASAQEACAHEGDGEGLRLIEARIRAAFASLRSARPDKGAKAAARNRCNPTRDRAQRADLREVARRGEHASVGVQAPRRRARVATAAAGRFGRPGTSQSRSAQSVAESGGGRASSRGPPGSAEKARFDGCTPDLVINGILVEAASALSTNLASMEWNQVIAHLKELSVHEVEVFGKILAGAFEQVPDGAPSEIEIFKQHVEAMGMLLLHLPNDDPMSFSDCAPCMSMMISFLAGAADAPEWHPLAEVLGHGGRWFDFRASFRVGGPADVQEVEAWRKTCRGASSSTRVVEVAIECKLRSFMDSILRASANAVGMEVGDVLLEVVDNFSRVKGCEPDAPDDPPFDDDHRDPVSHAEHAMKCAIETSFNNVIDRYVAAENKGEPFQAIETFVEEKKHLQLPSGEDSTPILRATCHVMDNIELLVKAGVQLEQVGTIGPMVADAIDQRWVAMQMVFIVVPTDSNKASLAAVAARLADVFARVGVAKQVCEFYETSDADSNELRKAWERLGSALLGPPATESSAELRAEALGEPVCSSRGVFSPTCAKLAEVAAEFSDEYRNSTFDGFLDRGRALRATLRKLAGGVLNGSYFLGAFTGDLGNYDETMKFALATMFRQSGIISRLKSSHREMAIHLGEVTEQAKQLAIPAVKWKEYKDEWDRTFAVGNIAMTAASLAQNLEGGKSDEVARENLSSAAS</sequence>
<dbReference type="EMBL" id="CAUYUJ010016505">
    <property type="protein sequence ID" value="CAK0866016.1"/>
    <property type="molecule type" value="Genomic_DNA"/>
</dbReference>
<evidence type="ECO:0000313" key="3">
    <source>
        <dbReference type="Proteomes" id="UP001189429"/>
    </source>
</evidence>
<gene>
    <name evidence="2" type="ORF">PCOR1329_LOCUS53374</name>
</gene>
<feature type="region of interest" description="Disordered" evidence="1">
    <location>
        <begin position="219"/>
        <end position="244"/>
    </location>
</feature>
<feature type="region of interest" description="Disordered" evidence="1">
    <location>
        <begin position="600"/>
        <end position="689"/>
    </location>
</feature>
<feature type="compositionally biased region" description="Low complexity" evidence="1">
    <location>
        <begin position="646"/>
        <end position="656"/>
    </location>
</feature>
<feature type="compositionally biased region" description="Basic and acidic residues" evidence="1">
    <location>
        <begin position="613"/>
        <end position="632"/>
    </location>
</feature>
<reference evidence="2" key="1">
    <citation type="submission" date="2023-10" db="EMBL/GenBank/DDBJ databases">
        <authorList>
            <person name="Chen Y."/>
            <person name="Shah S."/>
            <person name="Dougan E. K."/>
            <person name="Thang M."/>
            <person name="Chan C."/>
        </authorList>
    </citation>
    <scope>NUCLEOTIDE SEQUENCE [LARGE SCALE GENOMIC DNA]</scope>
</reference>
<feature type="compositionally biased region" description="Low complexity" evidence="1">
    <location>
        <begin position="676"/>
        <end position="685"/>
    </location>
</feature>
<feature type="region of interest" description="Disordered" evidence="1">
    <location>
        <begin position="1"/>
        <end position="37"/>
    </location>
</feature>
<comment type="caution">
    <text evidence="2">The sequence shown here is derived from an EMBL/GenBank/DDBJ whole genome shotgun (WGS) entry which is preliminary data.</text>
</comment>
<proteinExistence type="predicted"/>
<feature type="region of interest" description="Disordered" evidence="1">
    <location>
        <begin position="192"/>
        <end position="211"/>
    </location>
</feature>
<feature type="region of interest" description="Disordered" evidence="1">
    <location>
        <begin position="79"/>
        <end position="102"/>
    </location>
</feature>
<evidence type="ECO:0000313" key="2">
    <source>
        <dbReference type="EMBL" id="CAK0866016.1"/>
    </source>
</evidence>
<keyword evidence="3" id="KW-1185">Reference proteome</keyword>
<organism evidence="2 3">
    <name type="scientific">Prorocentrum cordatum</name>
    <dbReference type="NCBI Taxonomy" id="2364126"/>
    <lineage>
        <taxon>Eukaryota</taxon>
        <taxon>Sar</taxon>
        <taxon>Alveolata</taxon>
        <taxon>Dinophyceae</taxon>
        <taxon>Prorocentrales</taxon>
        <taxon>Prorocentraceae</taxon>
        <taxon>Prorocentrum</taxon>
    </lineage>
</organism>
<protein>
    <submittedName>
        <fullName evidence="2">Uncharacterized protein</fullName>
    </submittedName>
</protein>
<dbReference type="Proteomes" id="UP001189429">
    <property type="component" value="Unassembled WGS sequence"/>
</dbReference>